<evidence type="ECO:0000256" key="1">
    <source>
        <dbReference type="ARBA" id="ARBA00004123"/>
    </source>
</evidence>
<evidence type="ECO:0000259" key="6">
    <source>
        <dbReference type="Pfam" id="PF11976"/>
    </source>
</evidence>
<dbReference type="KEGG" id="pmrn:116950077"/>
<dbReference type="GO" id="GO:0005634">
    <property type="term" value="C:nucleus"/>
    <property type="evidence" value="ECO:0007669"/>
    <property type="project" value="UniProtKB-SubCell"/>
</dbReference>
<accession>A0AAJ7TSH4</accession>
<evidence type="ECO:0000256" key="5">
    <source>
        <dbReference type="SAM" id="MobiDB-lite"/>
    </source>
</evidence>
<evidence type="ECO:0000313" key="7">
    <source>
        <dbReference type="Proteomes" id="UP001318040"/>
    </source>
</evidence>
<proteinExistence type="predicted"/>
<dbReference type="GeneID" id="116950077"/>
<dbReference type="Proteomes" id="UP001318040">
    <property type="component" value="Chromosome 38"/>
</dbReference>
<feature type="region of interest" description="Disordered" evidence="5">
    <location>
        <begin position="21"/>
        <end position="83"/>
    </location>
</feature>
<evidence type="ECO:0000256" key="4">
    <source>
        <dbReference type="ARBA" id="ARBA00042764"/>
    </source>
</evidence>
<dbReference type="AlphaFoldDB" id="A0AAJ7TSH4"/>
<reference evidence="8" key="1">
    <citation type="submission" date="2025-08" db="UniProtKB">
        <authorList>
            <consortium name="RefSeq"/>
        </authorList>
    </citation>
    <scope>IDENTIFICATION</scope>
    <source>
        <tissue evidence="8">Sperm</tissue>
    </source>
</reference>
<feature type="domain" description="Rad60/SUMO-like" evidence="6">
    <location>
        <begin position="286"/>
        <end position="357"/>
    </location>
</feature>
<comment type="subcellular location">
    <subcellularLocation>
        <location evidence="1">Nucleus</location>
    </subcellularLocation>
</comment>
<feature type="compositionally biased region" description="Pro residues" evidence="5">
    <location>
        <begin position="139"/>
        <end position="148"/>
    </location>
</feature>
<feature type="compositionally biased region" description="Basic and acidic residues" evidence="5">
    <location>
        <begin position="25"/>
        <end position="36"/>
    </location>
</feature>
<evidence type="ECO:0000256" key="3">
    <source>
        <dbReference type="ARBA" id="ARBA00039921"/>
    </source>
</evidence>
<feature type="region of interest" description="Disordered" evidence="5">
    <location>
        <begin position="127"/>
        <end position="158"/>
    </location>
</feature>
<name>A0AAJ7TSH4_PETMA</name>
<feature type="compositionally biased region" description="Gly residues" evidence="5">
    <location>
        <begin position="60"/>
        <end position="72"/>
    </location>
</feature>
<dbReference type="InterPro" id="IPR029071">
    <property type="entry name" value="Ubiquitin-like_domsf"/>
</dbReference>
<dbReference type="Pfam" id="PF11976">
    <property type="entry name" value="Rad60-SLD"/>
    <property type="match status" value="1"/>
</dbReference>
<evidence type="ECO:0000313" key="8">
    <source>
        <dbReference type="RefSeq" id="XP_032823391.1"/>
    </source>
</evidence>
<protein>
    <recommendedName>
        <fullName evidence="3">NFATC2-interacting protein</fullName>
    </recommendedName>
    <alternativeName>
        <fullName evidence="4">Nuclear factor of activated T-cells, cytoplasmic 2-interacting protein</fullName>
    </alternativeName>
</protein>
<dbReference type="SUPFAM" id="SSF54236">
    <property type="entry name" value="Ubiquitin-like"/>
    <property type="match status" value="1"/>
</dbReference>
<gene>
    <name evidence="8" type="primary">NFATC2IP</name>
</gene>
<dbReference type="Gene3D" id="3.10.20.90">
    <property type="entry name" value="Phosphatidylinositol 3-kinase Catalytic Subunit, Chain A, domain 1"/>
    <property type="match status" value="2"/>
</dbReference>
<keyword evidence="2" id="KW-0539">Nucleus</keyword>
<dbReference type="GO" id="GO:0045944">
    <property type="term" value="P:positive regulation of transcription by RNA polymerase II"/>
    <property type="evidence" value="ECO:0007669"/>
    <property type="project" value="TreeGrafter"/>
</dbReference>
<dbReference type="InterPro" id="IPR022617">
    <property type="entry name" value="Rad60/SUMO-like_dom"/>
</dbReference>
<dbReference type="PANTHER" id="PTHR47187:SF1">
    <property type="entry name" value="NFATC2-INTERACTING PROTEIN"/>
    <property type="match status" value="1"/>
</dbReference>
<evidence type="ECO:0000256" key="2">
    <source>
        <dbReference type="ARBA" id="ARBA00023242"/>
    </source>
</evidence>
<keyword evidence="7" id="KW-1185">Reference proteome</keyword>
<dbReference type="PANTHER" id="PTHR47187">
    <property type="entry name" value="NFATC2-INTERACTING PROTEIN"/>
    <property type="match status" value="1"/>
</dbReference>
<organism evidence="7 8">
    <name type="scientific">Petromyzon marinus</name>
    <name type="common">Sea lamprey</name>
    <dbReference type="NCBI Taxonomy" id="7757"/>
    <lineage>
        <taxon>Eukaryota</taxon>
        <taxon>Metazoa</taxon>
        <taxon>Chordata</taxon>
        <taxon>Craniata</taxon>
        <taxon>Vertebrata</taxon>
        <taxon>Cyclostomata</taxon>
        <taxon>Hyperoartia</taxon>
        <taxon>Petromyzontiformes</taxon>
        <taxon>Petromyzontidae</taxon>
        <taxon>Petromyzon</taxon>
    </lineage>
</organism>
<dbReference type="RefSeq" id="XP_032823391.1">
    <property type="nucleotide sequence ID" value="XM_032967500.1"/>
</dbReference>
<dbReference type="InterPro" id="IPR052324">
    <property type="entry name" value="NFATC2-Int_DNA_Repair"/>
</dbReference>
<sequence length="358" mass="39015">MSRFAASPTIIRLKITASRTLCESRATKEPPGKDEEAGCPSPPLPSGRTLRRQRRPAVGAGQGPSVGAGQGPSVGHPCFGDIDDEKQRDYLDLEVNDTESCPTVKKMKCVPKPNTNFICISDSDEDLSQEEDSWKNNSPAPPSPPAPRPRLQQRPRRSLDSKILEVDRLLSACRSEVDTSGLDDSLSLVPPPDAPKEEVTAKVRCQSKVHRIKLLHDECFHSVVSHIAITCEVEPARVSLFLQEKEISPTDTPLSVQLSITDIIECIITKSALAREGPTHKPANAIALKVQSKEKNSIQIITIGKTEPLSVLMEKYTALVGSGKQRLVFVLDGADLDGTSTPHELDLEDGDLIDVRVM</sequence>